<dbReference type="GO" id="GO:0022857">
    <property type="term" value="F:transmembrane transporter activity"/>
    <property type="evidence" value="ECO:0007669"/>
    <property type="project" value="InterPro"/>
</dbReference>
<dbReference type="InterPro" id="IPR020846">
    <property type="entry name" value="MFS_dom"/>
</dbReference>
<evidence type="ECO:0000256" key="3">
    <source>
        <dbReference type="ARBA" id="ARBA00022475"/>
    </source>
</evidence>
<evidence type="ECO:0000256" key="1">
    <source>
        <dbReference type="ARBA" id="ARBA00004651"/>
    </source>
</evidence>
<dbReference type="Gene3D" id="1.20.1250.20">
    <property type="entry name" value="MFS general substrate transporter like domains"/>
    <property type="match status" value="1"/>
</dbReference>
<dbReference type="AlphaFoldDB" id="A0A5M4FFZ8"/>
<dbReference type="GO" id="GO:0005886">
    <property type="term" value="C:plasma membrane"/>
    <property type="evidence" value="ECO:0007669"/>
    <property type="project" value="UniProtKB-SubCell"/>
</dbReference>
<feature type="transmembrane region" description="Helical" evidence="7">
    <location>
        <begin position="187"/>
        <end position="205"/>
    </location>
</feature>
<dbReference type="EMBL" id="SDPQ02000002">
    <property type="protein sequence ID" value="KAA1398307.1"/>
    <property type="molecule type" value="Genomic_DNA"/>
</dbReference>
<feature type="transmembrane region" description="Helical" evidence="7">
    <location>
        <begin position="94"/>
        <end position="113"/>
    </location>
</feature>
<keyword evidence="10" id="KW-1185">Reference proteome</keyword>
<keyword evidence="3" id="KW-1003">Cell membrane</keyword>
<feature type="transmembrane region" description="Helical" evidence="7">
    <location>
        <begin position="357"/>
        <end position="378"/>
    </location>
</feature>
<dbReference type="PANTHER" id="PTHR42718">
    <property type="entry name" value="MAJOR FACILITATOR SUPERFAMILY MULTIDRUG TRANSPORTER MFSC"/>
    <property type="match status" value="1"/>
</dbReference>
<sequence>MFAAFMDLLDVTIVNVALPAIRSDLDASPAHLEWILGGYTLAFAVLLITGGRLGDIFGRQRVFVIGVAGFTLASLAACLSGNGDTLVAARVVQGAFAAMMVPQLLSTVQVMYAPKERANVFGIVGAVSGTAAVVGPLLGGWLITHDAFGVGWRSIFLINIPVGIVLIVLALKYVPNTVSERATRLDLPGFALATIGVFLLVFPLIEGREQGWPAWIWAMFAGAAVVLAAFVANQRRTERLTQSSLLPMHLFGNRGFAAGLVTQAACSAAMAGFALTLVIYVQSGLGFSAVHAGLVLLPFSLGAFIGVGISAPLGLKLGKVVLFAGAILQAVGIWWLARIVSDHGAGFGAWDGTPPLLAAGIGLGMLVVPLIDIALATVSTDDAGAASGTYSTFQQLGSALGIAIVGAVFFHVVGDTFTETGLRDGFVEASWWAAGGYLLSAAATLFLPDRNAVQRHAREQAELLETV</sequence>
<dbReference type="Gene3D" id="1.20.1720.10">
    <property type="entry name" value="Multidrug resistance protein D"/>
    <property type="match status" value="1"/>
</dbReference>
<evidence type="ECO:0000256" key="5">
    <source>
        <dbReference type="ARBA" id="ARBA00022989"/>
    </source>
</evidence>
<comment type="subcellular location">
    <subcellularLocation>
        <location evidence="1">Cell membrane</location>
        <topology evidence="1">Multi-pass membrane protein</topology>
    </subcellularLocation>
</comment>
<feature type="transmembrane region" description="Helical" evidence="7">
    <location>
        <begin position="32"/>
        <end position="50"/>
    </location>
</feature>
<evidence type="ECO:0000313" key="10">
    <source>
        <dbReference type="Proteomes" id="UP000380867"/>
    </source>
</evidence>
<keyword evidence="4 7" id="KW-0812">Transmembrane</keyword>
<dbReference type="InterPro" id="IPR011701">
    <property type="entry name" value="MFS"/>
</dbReference>
<protein>
    <submittedName>
        <fullName evidence="9">MFS transporter</fullName>
    </submittedName>
</protein>
<keyword evidence="6 7" id="KW-0472">Membrane</keyword>
<feature type="domain" description="Major facilitator superfamily (MFS) profile" evidence="8">
    <location>
        <begin position="1"/>
        <end position="452"/>
    </location>
</feature>
<feature type="transmembrane region" description="Helical" evidence="7">
    <location>
        <begin position="399"/>
        <end position="417"/>
    </location>
</feature>
<dbReference type="NCBIfam" id="TIGR00711">
    <property type="entry name" value="efflux_EmrB"/>
    <property type="match status" value="1"/>
</dbReference>
<feature type="transmembrane region" description="Helical" evidence="7">
    <location>
        <begin position="255"/>
        <end position="281"/>
    </location>
</feature>
<evidence type="ECO:0000259" key="8">
    <source>
        <dbReference type="PROSITE" id="PS50850"/>
    </source>
</evidence>
<proteinExistence type="predicted"/>
<feature type="transmembrane region" description="Helical" evidence="7">
    <location>
        <begin position="120"/>
        <end position="143"/>
    </location>
</feature>
<feature type="transmembrane region" description="Helical" evidence="7">
    <location>
        <begin position="287"/>
        <end position="308"/>
    </location>
</feature>
<dbReference type="CDD" id="cd17321">
    <property type="entry name" value="MFS_MMR_MDR_like"/>
    <property type="match status" value="1"/>
</dbReference>
<dbReference type="InterPro" id="IPR004638">
    <property type="entry name" value="EmrB-like"/>
</dbReference>
<feature type="transmembrane region" description="Helical" evidence="7">
    <location>
        <begin position="155"/>
        <end position="175"/>
    </location>
</feature>
<evidence type="ECO:0000256" key="2">
    <source>
        <dbReference type="ARBA" id="ARBA00022448"/>
    </source>
</evidence>
<dbReference type="Proteomes" id="UP000380867">
    <property type="component" value="Unassembled WGS sequence"/>
</dbReference>
<feature type="transmembrane region" description="Helical" evidence="7">
    <location>
        <begin position="211"/>
        <end position="234"/>
    </location>
</feature>
<evidence type="ECO:0000256" key="6">
    <source>
        <dbReference type="ARBA" id="ARBA00023136"/>
    </source>
</evidence>
<evidence type="ECO:0000256" key="7">
    <source>
        <dbReference type="SAM" id="Phobius"/>
    </source>
</evidence>
<keyword evidence="5 7" id="KW-1133">Transmembrane helix</keyword>
<reference evidence="9" key="1">
    <citation type="submission" date="2019-09" db="EMBL/GenBank/DDBJ databases">
        <authorList>
            <person name="Li J."/>
        </authorList>
    </citation>
    <scope>NUCLEOTIDE SEQUENCE [LARGE SCALE GENOMIC DNA]</scope>
    <source>
        <strain evidence="9">JCM 14732</strain>
    </source>
</reference>
<dbReference type="PROSITE" id="PS50850">
    <property type="entry name" value="MFS"/>
    <property type="match status" value="1"/>
</dbReference>
<organism evidence="9 10">
    <name type="scientific">Aeromicrobium ginsengisoli</name>
    <dbReference type="NCBI Taxonomy" id="363867"/>
    <lineage>
        <taxon>Bacteria</taxon>
        <taxon>Bacillati</taxon>
        <taxon>Actinomycetota</taxon>
        <taxon>Actinomycetes</taxon>
        <taxon>Propionibacteriales</taxon>
        <taxon>Nocardioidaceae</taxon>
        <taxon>Aeromicrobium</taxon>
    </lineage>
</organism>
<accession>A0A5M4FFZ8</accession>
<feature type="transmembrane region" description="Helical" evidence="7">
    <location>
        <begin position="320"/>
        <end position="337"/>
    </location>
</feature>
<feature type="transmembrane region" description="Helical" evidence="7">
    <location>
        <begin position="62"/>
        <end position="82"/>
    </location>
</feature>
<feature type="transmembrane region" description="Helical" evidence="7">
    <location>
        <begin position="429"/>
        <end position="448"/>
    </location>
</feature>
<evidence type="ECO:0000313" key="9">
    <source>
        <dbReference type="EMBL" id="KAA1398307.1"/>
    </source>
</evidence>
<evidence type="ECO:0000256" key="4">
    <source>
        <dbReference type="ARBA" id="ARBA00022692"/>
    </source>
</evidence>
<name>A0A5M4FFZ8_9ACTN</name>
<dbReference type="SUPFAM" id="SSF103473">
    <property type="entry name" value="MFS general substrate transporter"/>
    <property type="match status" value="1"/>
</dbReference>
<dbReference type="PANTHER" id="PTHR42718:SF39">
    <property type="entry name" value="ACTINORHODIN TRANSPORTER-RELATED"/>
    <property type="match status" value="1"/>
</dbReference>
<comment type="caution">
    <text evidence="9">The sequence shown here is derived from an EMBL/GenBank/DDBJ whole genome shotgun (WGS) entry which is preliminary data.</text>
</comment>
<gene>
    <name evidence="9" type="ORF">ESP70_009420</name>
</gene>
<keyword evidence="2" id="KW-0813">Transport</keyword>
<dbReference type="OrthoDB" id="7375466at2"/>
<dbReference type="Pfam" id="PF07690">
    <property type="entry name" value="MFS_1"/>
    <property type="match status" value="1"/>
</dbReference>
<dbReference type="InterPro" id="IPR036259">
    <property type="entry name" value="MFS_trans_sf"/>
</dbReference>